<reference evidence="1 2" key="1">
    <citation type="submission" date="2019-08" db="EMBL/GenBank/DDBJ databases">
        <authorList>
            <person name="Alioto T."/>
            <person name="Alioto T."/>
            <person name="Gomez Garrido J."/>
        </authorList>
    </citation>
    <scope>NUCLEOTIDE SEQUENCE [LARGE SCALE GENOMIC DNA]</scope>
</reference>
<name>A0A5E4MEW1_9HEMI</name>
<dbReference type="Proteomes" id="UP000325440">
    <property type="component" value="Unassembled WGS sequence"/>
</dbReference>
<evidence type="ECO:0000313" key="1">
    <source>
        <dbReference type="EMBL" id="VVC30820.1"/>
    </source>
</evidence>
<accession>A0A5E4MEW1</accession>
<organism evidence="1 2">
    <name type="scientific">Cinara cedri</name>
    <dbReference type="NCBI Taxonomy" id="506608"/>
    <lineage>
        <taxon>Eukaryota</taxon>
        <taxon>Metazoa</taxon>
        <taxon>Ecdysozoa</taxon>
        <taxon>Arthropoda</taxon>
        <taxon>Hexapoda</taxon>
        <taxon>Insecta</taxon>
        <taxon>Pterygota</taxon>
        <taxon>Neoptera</taxon>
        <taxon>Paraneoptera</taxon>
        <taxon>Hemiptera</taxon>
        <taxon>Sternorrhyncha</taxon>
        <taxon>Aphidomorpha</taxon>
        <taxon>Aphidoidea</taxon>
        <taxon>Aphididae</taxon>
        <taxon>Lachninae</taxon>
        <taxon>Cinara</taxon>
    </lineage>
</organism>
<keyword evidence="2" id="KW-1185">Reference proteome</keyword>
<proteinExistence type="predicted"/>
<dbReference type="AlphaFoldDB" id="A0A5E4MEW1"/>
<dbReference type="EMBL" id="CABPRJ010000541">
    <property type="protein sequence ID" value="VVC30820.1"/>
    <property type="molecule type" value="Genomic_DNA"/>
</dbReference>
<dbReference type="OrthoDB" id="6597828at2759"/>
<sequence length="164" mass="18691">MAKRITDFFGVSSKKQKPSNSESYILPQNVPAEASNSNTSLTINQVEGLIDCPSSSSEWYKGFKLDANWLIQTFEFLKKVKLGKRSVVHHQWYKGSKLDANWLIKTFEFLKKVKLGKRSGIQCILCFIQISQSKKLSRNGQVPIADGIRCDGKKELMRIVDYLK</sequence>
<evidence type="ECO:0000313" key="2">
    <source>
        <dbReference type="Proteomes" id="UP000325440"/>
    </source>
</evidence>
<gene>
    <name evidence="1" type="ORF">CINCED_3A005760</name>
</gene>
<protein>
    <submittedName>
        <fullName evidence="1">UDP-N-acetylenolpyruvoylglucosamine reductase, C-terminal</fullName>
    </submittedName>
</protein>